<protein>
    <submittedName>
        <fullName evidence="1">Uncharacterized protein</fullName>
    </submittedName>
</protein>
<proteinExistence type="predicted"/>
<accession>A0A450VIF2</accession>
<organism evidence="1">
    <name type="scientific">Candidatus Kentrum eta</name>
    <dbReference type="NCBI Taxonomy" id="2126337"/>
    <lineage>
        <taxon>Bacteria</taxon>
        <taxon>Pseudomonadati</taxon>
        <taxon>Pseudomonadota</taxon>
        <taxon>Gammaproteobacteria</taxon>
        <taxon>Candidatus Kentrum</taxon>
    </lineage>
</organism>
<dbReference type="EMBL" id="CAADFJ010000452">
    <property type="protein sequence ID" value="VFK07760.1"/>
    <property type="molecule type" value="Genomic_DNA"/>
</dbReference>
<evidence type="ECO:0000313" key="2">
    <source>
        <dbReference type="EMBL" id="VFK07760.1"/>
    </source>
</evidence>
<evidence type="ECO:0000313" key="1">
    <source>
        <dbReference type="EMBL" id="VFK04501.1"/>
    </source>
</evidence>
<dbReference type="AlphaFoldDB" id="A0A450VIF2"/>
<reference evidence="1" key="1">
    <citation type="submission" date="2019-02" db="EMBL/GenBank/DDBJ databases">
        <authorList>
            <person name="Gruber-Vodicka R. H."/>
            <person name="Seah K. B. B."/>
        </authorList>
    </citation>
    <scope>NUCLEOTIDE SEQUENCE</scope>
    <source>
        <strain evidence="2">BECK_SA2B12</strain>
        <strain evidence="1">BECK_SA2B20</strain>
    </source>
</reference>
<gene>
    <name evidence="1" type="ORF">BECKH772B_GA0070898_104513</name>
    <name evidence="2" type="ORF">BECKH772C_GA0070978_104522</name>
</gene>
<dbReference type="EMBL" id="CAADFI010000451">
    <property type="protein sequence ID" value="VFK04501.1"/>
    <property type="molecule type" value="Genomic_DNA"/>
</dbReference>
<sequence>MDGDLSATLNHPEYRGFFFIQRTASGSTFETAPPTFTVFFGQPSAVPYARLAHKLHRTRLPMELYARFSGHYPLAQLSDHFLNVTYIQLQLTGNLAARQIQSHEI</sequence>
<name>A0A450VIF2_9GAMM</name>